<evidence type="ECO:0000313" key="5">
    <source>
        <dbReference type="EMBL" id="TGX52431.1"/>
    </source>
</evidence>
<dbReference type="GO" id="GO:0008783">
    <property type="term" value="F:agmatinase activity"/>
    <property type="evidence" value="ECO:0007669"/>
    <property type="project" value="TreeGrafter"/>
</dbReference>
<keyword evidence="2" id="KW-0479">Metal-binding</keyword>
<dbReference type="PANTHER" id="PTHR11358:SF26">
    <property type="entry name" value="GUANIDINO ACID HYDROLASE, MITOCHONDRIAL"/>
    <property type="match status" value="1"/>
</dbReference>
<name>A0A4S1X8I3_9SPHN</name>
<keyword evidence="6" id="KW-1185">Reference proteome</keyword>
<gene>
    <name evidence="5" type="ORF">E5A73_16725</name>
</gene>
<dbReference type="GO" id="GO:0046872">
    <property type="term" value="F:metal ion binding"/>
    <property type="evidence" value="ECO:0007669"/>
    <property type="project" value="UniProtKB-KW"/>
</dbReference>
<accession>A0A4S1X8I3</accession>
<comment type="similarity">
    <text evidence="1">Belongs to the arginase family. Agmatinase subfamily.</text>
</comment>
<reference evidence="5 6" key="1">
    <citation type="submission" date="2019-04" db="EMBL/GenBank/DDBJ databases">
        <title>Sphingomonas psychrotolerans sp. nov., isolated from soil in the Tianshan Mountains, Xinjiang, China.</title>
        <authorList>
            <person name="Luo Y."/>
            <person name="Sheng H."/>
        </authorList>
    </citation>
    <scope>NUCLEOTIDE SEQUENCE [LARGE SCALE GENOMIC DNA]</scope>
    <source>
        <strain evidence="5 6">ZFGT-11</strain>
    </source>
</reference>
<dbReference type="PANTHER" id="PTHR11358">
    <property type="entry name" value="ARGINASE/AGMATINASE"/>
    <property type="match status" value="1"/>
</dbReference>
<evidence type="ECO:0000313" key="6">
    <source>
        <dbReference type="Proteomes" id="UP000306147"/>
    </source>
</evidence>
<dbReference type="AlphaFoldDB" id="A0A4S1X8I3"/>
<evidence type="ECO:0000256" key="1">
    <source>
        <dbReference type="ARBA" id="ARBA00009227"/>
    </source>
</evidence>
<sequence length="333" mass="35807">MTGSEAPMDVPVPPASLFGWPGCQHVSPEIGALCAIGAPTDHGNVISRGASRGPAAIRRASLQLPELRLDGLDIGDVDRSDGPDPQRYLDRIAAVTQRIRERGLCPLLLGGDHSITYAPVSTLHRSRELCLIWFDAHTDFSPWSGQNFHNHKQVLRRISKLGGVSRIVQIGYRGITAGDERSLGAKSVVVTTSCARELDAQALLALVPYALPCYISIDIDVIDPLWAPGTSAPVPDGLLPDQLKGMLQTLVRHREILGVDLVEVNPVLDLEAATSRVAADLLHGIAEHWVHQRLRRSAPAGDAAFEAFAVAPVACETTRHGHPDPIQGARNAI</sequence>
<dbReference type="SUPFAM" id="SSF52768">
    <property type="entry name" value="Arginase/deacetylase"/>
    <property type="match status" value="1"/>
</dbReference>
<dbReference type="OrthoDB" id="9788689at2"/>
<dbReference type="EMBL" id="SRXT01000006">
    <property type="protein sequence ID" value="TGX52431.1"/>
    <property type="molecule type" value="Genomic_DNA"/>
</dbReference>
<proteinExistence type="inferred from homology"/>
<evidence type="ECO:0000256" key="3">
    <source>
        <dbReference type="ARBA" id="ARBA00022801"/>
    </source>
</evidence>
<evidence type="ECO:0000256" key="4">
    <source>
        <dbReference type="RuleBase" id="RU003684"/>
    </source>
</evidence>
<dbReference type="Pfam" id="PF00491">
    <property type="entry name" value="Arginase"/>
    <property type="match status" value="1"/>
</dbReference>
<dbReference type="InterPro" id="IPR006035">
    <property type="entry name" value="Ureohydrolase"/>
</dbReference>
<dbReference type="InterPro" id="IPR020855">
    <property type="entry name" value="Ureohydrolase_Mn_BS"/>
</dbReference>
<keyword evidence="3 4" id="KW-0378">Hydrolase</keyword>
<comment type="caution">
    <text evidence="5">The sequence shown here is derived from an EMBL/GenBank/DDBJ whole genome shotgun (WGS) entry which is preliminary data.</text>
</comment>
<evidence type="ECO:0000256" key="2">
    <source>
        <dbReference type="ARBA" id="ARBA00022723"/>
    </source>
</evidence>
<organism evidence="5 6">
    <name type="scientific">Sphingomonas gei</name>
    <dbReference type="NCBI Taxonomy" id="1395960"/>
    <lineage>
        <taxon>Bacteria</taxon>
        <taxon>Pseudomonadati</taxon>
        <taxon>Pseudomonadota</taxon>
        <taxon>Alphaproteobacteria</taxon>
        <taxon>Sphingomonadales</taxon>
        <taxon>Sphingomonadaceae</taxon>
        <taxon>Sphingomonas</taxon>
    </lineage>
</organism>
<dbReference type="GO" id="GO:0033389">
    <property type="term" value="P:putrescine biosynthetic process from arginine, via agmatine"/>
    <property type="evidence" value="ECO:0007669"/>
    <property type="project" value="TreeGrafter"/>
</dbReference>
<dbReference type="PROSITE" id="PS51409">
    <property type="entry name" value="ARGINASE_2"/>
    <property type="match status" value="1"/>
</dbReference>
<dbReference type="InterPro" id="IPR023696">
    <property type="entry name" value="Ureohydrolase_dom_sf"/>
</dbReference>
<dbReference type="Proteomes" id="UP000306147">
    <property type="component" value="Unassembled WGS sequence"/>
</dbReference>
<dbReference type="PROSITE" id="PS01053">
    <property type="entry name" value="ARGINASE_1"/>
    <property type="match status" value="1"/>
</dbReference>
<protein>
    <submittedName>
        <fullName evidence="5">Arginase family protein</fullName>
    </submittedName>
</protein>
<dbReference type="Gene3D" id="3.40.800.10">
    <property type="entry name" value="Ureohydrolase domain"/>
    <property type="match status" value="1"/>
</dbReference>
<dbReference type="RefSeq" id="WP_135964973.1">
    <property type="nucleotide sequence ID" value="NZ_SRXT01000006.1"/>
</dbReference>